<dbReference type="Gene3D" id="3.30.760.10">
    <property type="entry name" value="RNA Cap, Translation Initiation Factor Eif4e"/>
    <property type="match status" value="1"/>
</dbReference>
<dbReference type="Pfam" id="PF01652">
    <property type="entry name" value="IF4E"/>
    <property type="match status" value="1"/>
</dbReference>
<dbReference type="InterPro" id="IPR023398">
    <property type="entry name" value="TIF_eIF4e-like"/>
</dbReference>
<dbReference type="GO" id="GO:0003743">
    <property type="term" value="F:translation initiation factor activity"/>
    <property type="evidence" value="ECO:0007669"/>
    <property type="project" value="UniProtKB-KW"/>
</dbReference>
<organism evidence="2 3">
    <name type="scientific">Syncephalastrum racemosum</name>
    <name type="common">Filamentous fungus</name>
    <dbReference type="NCBI Taxonomy" id="13706"/>
    <lineage>
        <taxon>Eukaryota</taxon>
        <taxon>Fungi</taxon>
        <taxon>Fungi incertae sedis</taxon>
        <taxon>Mucoromycota</taxon>
        <taxon>Mucoromycotina</taxon>
        <taxon>Mucoromycetes</taxon>
        <taxon>Mucorales</taxon>
        <taxon>Syncephalastraceae</taxon>
        <taxon>Syncephalastrum</taxon>
    </lineage>
</organism>
<keyword evidence="3" id="KW-1185">Reference proteome</keyword>
<keyword evidence="1 2" id="KW-0396">Initiation factor</keyword>
<dbReference type="PANTHER" id="PTHR11960:SF18">
    <property type="entry name" value="EUKARYOTIC TRANSLATION INITIATION FACTOR 4E HOMOLOGOUS PROTEIN, ISOFORM B"/>
    <property type="match status" value="1"/>
</dbReference>
<evidence type="ECO:0000256" key="1">
    <source>
        <dbReference type="RuleBase" id="RU004374"/>
    </source>
</evidence>
<dbReference type="OMA" id="VWNKTAN"/>
<dbReference type="FunFam" id="3.30.760.10:FF:000043">
    <property type="entry name" value="Predicted protein"/>
    <property type="match status" value="1"/>
</dbReference>
<keyword evidence="1" id="KW-0648">Protein biosynthesis</keyword>
<protein>
    <submittedName>
        <fullName evidence="2">Translation initiation factor eIF 4e-like domain-containing protein</fullName>
    </submittedName>
</protein>
<dbReference type="STRING" id="13706.A0A1X2HJ80"/>
<dbReference type="Proteomes" id="UP000242180">
    <property type="component" value="Unassembled WGS sequence"/>
</dbReference>
<comment type="caution">
    <text evidence="2">The sequence shown here is derived from an EMBL/GenBank/DDBJ whole genome shotgun (WGS) entry which is preliminary data.</text>
</comment>
<dbReference type="GO" id="GO:0000340">
    <property type="term" value="F:RNA 7-methylguanosine cap binding"/>
    <property type="evidence" value="ECO:0007669"/>
    <property type="project" value="TreeGrafter"/>
</dbReference>
<name>A0A1X2HJ80_SYNRA</name>
<evidence type="ECO:0000313" key="2">
    <source>
        <dbReference type="EMBL" id="ORY99154.1"/>
    </source>
</evidence>
<dbReference type="PROSITE" id="PS00813">
    <property type="entry name" value="IF4E"/>
    <property type="match status" value="1"/>
</dbReference>
<dbReference type="EMBL" id="MCGN01000003">
    <property type="protein sequence ID" value="ORY99154.1"/>
    <property type="molecule type" value="Genomic_DNA"/>
</dbReference>
<dbReference type="PANTHER" id="PTHR11960">
    <property type="entry name" value="EUKARYOTIC TRANSLATION INITIATION FACTOR 4E RELATED"/>
    <property type="match status" value="1"/>
</dbReference>
<reference evidence="2 3" key="1">
    <citation type="submission" date="2016-07" db="EMBL/GenBank/DDBJ databases">
        <title>Pervasive Adenine N6-methylation of Active Genes in Fungi.</title>
        <authorList>
            <consortium name="DOE Joint Genome Institute"/>
            <person name="Mondo S.J."/>
            <person name="Dannebaum R.O."/>
            <person name="Kuo R.C."/>
            <person name="Labutti K."/>
            <person name="Haridas S."/>
            <person name="Kuo A."/>
            <person name="Salamov A."/>
            <person name="Ahrendt S.R."/>
            <person name="Lipzen A."/>
            <person name="Sullivan W."/>
            <person name="Andreopoulos W.B."/>
            <person name="Clum A."/>
            <person name="Lindquist E."/>
            <person name="Daum C."/>
            <person name="Ramamoorthy G.K."/>
            <person name="Gryganskyi A."/>
            <person name="Culley D."/>
            <person name="Magnuson J.K."/>
            <person name="James T.Y."/>
            <person name="O'Malley M.A."/>
            <person name="Stajich J.E."/>
            <person name="Spatafora J.W."/>
            <person name="Visel A."/>
            <person name="Grigoriev I.V."/>
        </authorList>
    </citation>
    <scope>NUCLEOTIDE SEQUENCE [LARGE SCALE GENOMIC DNA]</scope>
    <source>
        <strain evidence="2 3">NRRL 2496</strain>
    </source>
</reference>
<dbReference type="InterPro" id="IPR019770">
    <property type="entry name" value="TIF_eIF_4E_CS"/>
</dbReference>
<dbReference type="SUPFAM" id="SSF55418">
    <property type="entry name" value="eIF4e-like"/>
    <property type="match status" value="1"/>
</dbReference>
<gene>
    <name evidence="2" type="ORF">BCR43DRAFT_471765</name>
</gene>
<sequence length="213" mass="24512">MDVSRNPILAAQPTNDLNTALTSLDRPGVPSEGQHPLRYTWVFWFMHRLPKAKIKDYEGSMKRIASFSSIEEFWAVYSHLRRPSGLPNISDYHLFKFGVRPVWEDEANINGGKWIVRLKKGLASRYWELLVLAIIGEQFDVQGEICGAVLSIRNSEDIISVWNRTASNGKINLRIRDTIKRVLSLPQDTIMEYKTHNDSLRDNSSFCNTDVFR</sequence>
<keyword evidence="1" id="KW-0694">RNA-binding</keyword>
<accession>A0A1X2HJ80</accession>
<dbReference type="GO" id="GO:0016281">
    <property type="term" value="C:eukaryotic translation initiation factor 4F complex"/>
    <property type="evidence" value="ECO:0007669"/>
    <property type="project" value="TreeGrafter"/>
</dbReference>
<evidence type="ECO:0000313" key="3">
    <source>
        <dbReference type="Proteomes" id="UP000242180"/>
    </source>
</evidence>
<proteinExistence type="inferred from homology"/>
<dbReference type="InParanoid" id="A0A1X2HJ80"/>
<dbReference type="InterPro" id="IPR001040">
    <property type="entry name" value="TIF_eIF_4E"/>
</dbReference>
<comment type="similarity">
    <text evidence="1">Belongs to the eukaryotic initiation factor 4E family.</text>
</comment>
<dbReference type="AlphaFoldDB" id="A0A1X2HJ80"/>
<dbReference type="OrthoDB" id="590761at2759"/>